<protein>
    <recommendedName>
        <fullName evidence="4">ABC transport system substrate-binding protein</fullName>
    </recommendedName>
</protein>
<evidence type="ECO:0000313" key="2">
    <source>
        <dbReference type="EMBL" id="PLC48847.1"/>
    </source>
</evidence>
<dbReference type="Pfam" id="PF04392">
    <property type="entry name" value="ABC_sub_bind"/>
    <property type="match status" value="1"/>
</dbReference>
<dbReference type="PANTHER" id="PTHR35271">
    <property type="entry name" value="ABC TRANSPORTER, SUBSTRATE-BINDING LIPOPROTEIN-RELATED"/>
    <property type="match status" value="1"/>
</dbReference>
<comment type="caution">
    <text evidence="2">The sequence shown here is derived from an EMBL/GenBank/DDBJ whole genome shotgun (WGS) entry which is preliminary data.</text>
</comment>
<keyword evidence="1" id="KW-0732">Signal</keyword>
<dbReference type="PANTHER" id="PTHR35271:SF1">
    <property type="entry name" value="ABC TRANSPORTER, SUBSTRATE-BINDING LIPOPROTEIN"/>
    <property type="match status" value="1"/>
</dbReference>
<dbReference type="InterPro" id="IPR007487">
    <property type="entry name" value="ABC_transpt-TYRBP-like"/>
</dbReference>
<keyword evidence="3" id="KW-1185">Reference proteome</keyword>
<accession>A0A2N4U1G3</accession>
<evidence type="ECO:0008006" key="4">
    <source>
        <dbReference type="Google" id="ProtNLM"/>
    </source>
</evidence>
<dbReference type="OrthoDB" id="1680494at2"/>
<dbReference type="Gene3D" id="3.40.50.2300">
    <property type="match status" value="2"/>
</dbReference>
<reference evidence="2 3" key="1">
    <citation type="submission" date="2017-10" db="EMBL/GenBank/DDBJ databases">
        <title>Two draft genome sequences of Pusillimonas sp. strains isolated from a nitrate- and radionuclide-contaminated groundwater in Russia.</title>
        <authorList>
            <person name="Grouzdev D.S."/>
            <person name="Tourova T.P."/>
            <person name="Goeva M.A."/>
            <person name="Babich T.L."/>
            <person name="Sokolova D.S."/>
            <person name="Abdullin R."/>
            <person name="Poltaraus A.B."/>
            <person name="Toshchakov S.V."/>
            <person name="Nazina T.N."/>
        </authorList>
    </citation>
    <scope>NUCLEOTIDE SEQUENCE [LARGE SCALE GENOMIC DNA]</scope>
    <source>
        <strain evidence="2 3">JR1/69-3-13</strain>
    </source>
</reference>
<feature type="chain" id="PRO_5014684954" description="ABC transport system substrate-binding protein" evidence="1">
    <location>
        <begin position="24"/>
        <end position="392"/>
    </location>
</feature>
<dbReference type="EMBL" id="PDNW01000015">
    <property type="protein sequence ID" value="PLC48847.1"/>
    <property type="molecule type" value="Genomic_DNA"/>
</dbReference>
<proteinExistence type="predicted"/>
<evidence type="ECO:0000313" key="3">
    <source>
        <dbReference type="Proteomes" id="UP000234190"/>
    </source>
</evidence>
<sequence>MIRHFMLALLTCASLFGAPILHAQIAAEPSPSSAKVFATTPATKADGTRWRLGYVESGDYGDYPLTLGEIADGLQNLGWLRYRGSRPDGLSGQALWQWLAANIDSDHLHFVPDAYWQPGNFDAEKREPMRAAIAARIKEKSDIDLMIAMGTWAGQDMRKLGPPLATVVGSTSDPIGAGISDSVQDSGLDQLHARIEPERYPRQLRLFREIVPFKTLGIVYEDSPEGRTYGAVAAVEEVSRKLDFKVVHCHARSSSVPIETAVDNALRCYKDLAEQHVDAVYVTTHRGVSSSSIGAIARVLAQAKIASFSMAGSKEVEQGILLSLAQADVSYVGLFHAETIARILNGAKPREISQVWIDPPKIALNLATARTIGFDPPVDILLAADEVYEARP</sequence>
<evidence type="ECO:0000256" key="1">
    <source>
        <dbReference type="SAM" id="SignalP"/>
    </source>
</evidence>
<gene>
    <name evidence="2" type="ORF">CR159_16050</name>
</gene>
<dbReference type="Proteomes" id="UP000234190">
    <property type="component" value="Unassembled WGS sequence"/>
</dbReference>
<organism evidence="2 3">
    <name type="scientific">Pollutimonas subterranea</name>
    <dbReference type="NCBI Taxonomy" id="2045210"/>
    <lineage>
        <taxon>Bacteria</taxon>
        <taxon>Pseudomonadati</taxon>
        <taxon>Pseudomonadota</taxon>
        <taxon>Betaproteobacteria</taxon>
        <taxon>Burkholderiales</taxon>
        <taxon>Alcaligenaceae</taxon>
        <taxon>Pollutimonas</taxon>
    </lineage>
</organism>
<feature type="signal peptide" evidence="1">
    <location>
        <begin position="1"/>
        <end position="23"/>
    </location>
</feature>
<dbReference type="AlphaFoldDB" id="A0A2N4U1G3"/>
<dbReference type="RefSeq" id="WP_102074979.1">
    <property type="nucleotide sequence ID" value="NZ_PDNW01000015.1"/>
</dbReference>
<name>A0A2N4U1G3_9BURK</name>